<evidence type="ECO:0000256" key="1">
    <source>
        <dbReference type="SAM" id="MobiDB-lite"/>
    </source>
</evidence>
<dbReference type="Gene3D" id="2.60.40.10">
    <property type="entry name" value="Immunoglobulins"/>
    <property type="match status" value="7"/>
</dbReference>
<dbReference type="InterPro" id="IPR002909">
    <property type="entry name" value="IPT_dom"/>
</dbReference>
<dbReference type="SUPFAM" id="SSF49313">
    <property type="entry name" value="Cadherin-like"/>
    <property type="match status" value="4"/>
</dbReference>
<protein>
    <submittedName>
        <fullName evidence="3">Unannotated protein</fullName>
    </submittedName>
</protein>
<dbReference type="CDD" id="cd00063">
    <property type="entry name" value="FN3"/>
    <property type="match status" value="1"/>
</dbReference>
<dbReference type="InterPro" id="IPR036116">
    <property type="entry name" value="FN3_sf"/>
</dbReference>
<dbReference type="PROSITE" id="PS50853">
    <property type="entry name" value="FN3"/>
    <property type="match status" value="1"/>
</dbReference>
<feature type="domain" description="Fibronectin type-III" evidence="2">
    <location>
        <begin position="873"/>
        <end position="978"/>
    </location>
</feature>
<evidence type="ECO:0000313" key="3">
    <source>
        <dbReference type="EMBL" id="CAB4534080.1"/>
    </source>
</evidence>
<dbReference type="InterPro" id="IPR014756">
    <property type="entry name" value="Ig_E-set"/>
</dbReference>
<gene>
    <name evidence="3" type="ORF">UFOPK1433_00107</name>
</gene>
<dbReference type="SMART" id="SM00429">
    <property type="entry name" value="IPT"/>
    <property type="match status" value="1"/>
</dbReference>
<dbReference type="InterPro" id="IPR015919">
    <property type="entry name" value="Cadherin-like_sf"/>
</dbReference>
<name>A0A6J6B4W1_9ZZZZ</name>
<dbReference type="SUPFAM" id="SSF81296">
    <property type="entry name" value="E set domains"/>
    <property type="match status" value="1"/>
</dbReference>
<proteinExistence type="predicted"/>
<reference evidence="3" key="1">
    <citation type="submission" date="2020-05" db="EMBL/GenBank/DDBJ databases">
        <authorList>
            <person name="Chiriac C."/>
            <person name="Salcher M."/>
            <person name="Ghai R."/>
            <person name="Kavagutti S V."/>
        </authorList>
    </citation>
    <scope>NUCLEOTIDE SEQUENCE</scope>
</reference>
<dbReference type="GO" id="GO:0005509">
    <property type="term" value="F:calcium ion binding"/>
    <property type="evidence" value="ECO:0007669"/>
    <property type="project" value="InterPro"/>
</dbReference>
<organism evidence="3">
    <name type="scientific">freshwater metagenome</name>
    <dbReference type="NCBI Taxonomy" id="449393"/>
    <lineage>
        <taxon>unclassified sequences</taxon>
        <taxon>metagenomes</taxon>
        <taxon>ecological metagenomes</taxon>
    </lineage>
</organism>
<sequence length="1848" mass="185927">MSRVPCKSLVFLLTYQALLIGEKLKLHNVSISVRVLIAMALSFILAMGNVTGASAAGSTAQTISWTTNVPTPKFVGDADLTPSGATASSALAVTYDVTNSSDICSLTGAGKIHLDGVGTCTVMVNQAGDGTFAAAPQITKTFYVMPAEQKNLNGLTVCFTAPWTHCEINGLSYGWDYATSKYTTFAKTGETATILANQSSGAVQLGGTAVAYPVSGTATGFYTNSSGAAESLSCSISVTGTGSHSVIIGATSLSVSASNGSSSSSRSGTIAAGATVAVSSVFSWTSNYSQPVRWILPCTIAGRNFTTDSFTSSIRPSISSITPNNGLLTGGINIVITGANFGATGASVTVDGVNCPVVGSHTATSITCTVPSSGGVAKLANVVVTASDGTSGTKVGGYSYEAASYPVPTSTLAPVISTSAASPYAVGSAIASTTGTWNMNGDPTTSTTVQWQVCATAQALLCTDISGATGTPWSSTADVAGKYLRSAVTATNNGGSTVAYSNILGPFAKAAQSIAITAIASKSVGVADFYPAITYTPANPVRVATLGSTTTNVCSIVDNKIHVVANGTCSITADLAEGDTFTAATQRTASFQVVAPTFTGGTNPTAPKWNVPYSYQYVYSNPNATFSITSGALPAGLTMSSSGLITGTTLEQPLVTPYNFTVSATDASGTQAVDSTFTIAKGTLRIVSSGVHSFVSSNGNLYATVDTAANPGAIVQNGTQPVTPLGQEVGWWWFTTNTADICEVTRGGLITVKTGGFCNLSLNTDAPSWTAGLLFSDIWTQNVPAPKPKKSNTITFAQPAAVARATADFTPVASATSGVAPTFTSSTPAVCTIVAGKVHLVSTGTCTIAAAGAGSATFNSAAAVTRSFEVLPSPDAPTITAATGVGAAGSSALVTFTPGPLNGWTLTGYQVSATPANGTFGFPATVSCPTAGVACVVPGLTPGVQYTFVASTLASNGPATAKVNSLPSSPVLVLLPQTIELLTPGVKRPDAGSFPLFPASDVGDSIKPVVTSSTPSVCTVDANNIVTIVGAGTCTVTANSDAVTSRGASFGAAAPVTVSFSVSATAPAVTTISPLAGAQVGVAVAIVNTAAAGSAVIPATAGTWSATGLPQGLVIDTKSGKITGTPLAPGVYDRILVTVKDKAGVIASKPLSLTVSAAPGIVGPSTVAVVAGVEAVVNVLTALPGTATIPSTGAWAVTAGTLPAGLTLNPNTGVVTGTPTGVVGKVTVTITLTDSAPLTANKVLIFDVAAAPTIAGSNATETINAVAGKALVPAVVPAVTPGTAGKPAKGAWTFVPIAPSAALPDGLVFNPDTGAISGTPTVAGNYTFDAVFTDGKSLKATKRYNLVAANPPSINTSLMLPVYTIGTSPALNVSQVKAAGTATIPAAGAWTEVGNALAGLGLALNADTGAITGTPKTAITKDLKFTVKLTDSAGLTDQVTFTLPVIKPGTNKTTLNLPVEIAGGTLITDTLFDLTSPAAGASSMSLPITYSVTATSITSCFIDVDKKLHIIGTGVCGVTATSGTAAAKNVSSATQAFNVLKASQVLTVTAPGQVIEGSDPEATADEATDDPAGFKISATLSSELDPVFTVIPAKNPNGSDRDPNCTVDETGTVSWLYDMLLTATSPGYDVNGNKCRVAISHPGDRNYGAVETQYLDLSIVHVTPSAVSDDDAEQPPVSVGLPRTGGSIMKGGNGFTVKVTPTGVTVKPKSVGKWIGPITADIKIEYTKNGETLSQSCFTAFGIAIKDSKGKIVTNPALETKAAIAALTKPYRAMTKNGPKGYLSDKVFSNSITCALNKDAVAFFKAGGQIKATAVVIRDRRWPTTYKRQKLTGEAITPTIINWNLTVG</sequence>
<accession>A0A6J6B4W1</accession>
<dbReference type="Pfam" id="PF01833">
    <property type="entry name" value="TIG"/>
    <property type="match status" value="1"/>
</dbReference>
<dbReference type="InterPro" id="IPR003961">
    <property type="entry name" value="FN3_dom"/>
</dbReference>
<dbReference type="Pfam" id="PF05345">
    <property type="entry name" value="He_PIG"/>
    <property type="match status" value="5"/>
</dbReference>
<feature type="region of interest" description="Disordered" evidence="1">
    <location>
        <begin position="1666"/>
        <end position="1685"/>
    </location>
</feature>
<dbReference type="Gene3D" id="2.60.40.2700">
    <property type="match status" value="1"/>
</dbReference>
<evidence type="ECO:0000259" key="2">
    <source>
        <dbReference type="PROSITE" id="PS50853"/>
    </source>
</evidence>
<dbReference type="SUPFAM" id="SSF49265">
    <property type="entry name" value="Fibronectin type III"/>
    <property type="match status" value="1"/>
</dbReference>
<dbReference type="InterPro" id="IPR013783">
    <property type="entry name" value="Ig-like_fold"/>
</dbReference>
<dbReference type="EMBL" id="CAEZSN010000006">
    <property type="protein sequence ID" value="CAB4534080.1"/>
    <property type="molecule type" value="Genomic_DNA"/>
</dbReference>
<dbReference type="GO" id="GO:0016020">
    <property type="term" value="C:membrane"/>
    <property type="evidence" value="ECO:0007669"/>
    <property type="project" value="InterPro"/>
</dbReference>